<organism evidence="1 2">
    <name type="scientific">Vairimorpha ceranae</name>
    <dbReference type="NCBI Taxonomy" id="40302"/>
    <lineage>
        <taxon>Eukaryota</taxon>
        <taxon>Fungi</taxon>
        <taxon>Fungi incertae sedis</taxon>
        <taxon>Microsporidia</taxon>
        <taxon>Nosematidae</taxon>
        <taxon>Vairimorpha</taxon>
    </lineage>
</organism>
<dbReference type="OrthoDB" id="1748060at2759"/>
<dbReference type="Proteomes" id="UP000034350">
    <property type="component" value="Unassembled WGS sequence"/>
</dbReference>
<reference evidence="1 2" key="1">
    <citation type="journal article" date="2015" name="Environ. Microbiol.">
        <title>Genome analyses suggest the presence of polyploidy and recent human-driven expansions in eight global populations of the honeybee pathogen Nosema ceranae.</title>
        <authorList>
            <person name="Pelin A."/>
            <person name="Selman M."/>
            <person name="Aris-Brosou S."/>
            <person name="Farinelli L."/>
            <person name="Corradi N."/>
        </authorList>
    </citation>
    <scope>NUCLEOTIDE SEQUENCE [LARGE SCALE GENOMIC DNA]</scope>
    <source>
        <strain evidence="1 2">PA08 1199</strain>
    </source>
</reference>
<gene>
    <name evidence="1" type="ORF">AAJ76_1660003645</name>
</gene>
<dbReference type="AlphaFoldDB" id="A0A0F9WLI7"/>
<dbReference type="RefSeq" id="XP_024329685.1">
    <property type="nucleotide sequence ID" value="XM_024474195.1"/>
</dbReference>
<keyword evidence="2" id="KW-1185">Reference proteome</keyword>
<dbReference type="VEuPathDB" id="MicrosporidiaDB:NCER_101801"/>
<dbReference type="GeneID" id="36319105"/>
<dbReference type="VEuPathDB" id="MicrosporidiaDB:AAJ76_1660003645"/>
<evidence type="ECO:0000313" key="1">
    <source>
        <dbReference type="EMBL" id="KKO73943.1"/>
    </source>
</evidence>
<evidence type="ECO:0000313" key="2">
    <source>
        <dbReference type="Proteomes" id="UP000034350"/>
    </source>
</evidence>
<proteinExistence type="predicted"/>
<sequence>MATGNRMANAPNAKCGRDVMRKIDACIRRCNPYSEAFKSMGEVIEEHKAKGKEAKDILILFLKNLFRNQRRFNSPTESEIAMVFTDPNGEPLFEKDIRVYNKVTTHDNIKLNILNSHLYPMTYAPLFLHGESGWNTELRLKSYMSKIGRYHFLNIK</sequence>
<dbReference type="EMBL" id="JPQZ01000166">
    <property type="protein sequence ID" value="KKO73943.1"/>
    <property type="molecule type" value="Genomic_DNA"/>
</dbReference>
<accession>A0A0F9WLI7</accession>
<name>A0A0F9WLI7_9MICR</name>
<protein>
    <submittedName>
        <fullName evidence="1">Uncharacterized protein</fullName>
    </submittedName>
</protein>
<comment type="caution">
    <text evidence="1">The sequence shown here is derived from an EMBL/GenBank/DDBJ whole genome shotgun (WGS) entry which is preliminary data.</text>
</comment>